<reference evidence="10" key="1">
    <citation type="journal article" date="2019" name="Int. J. Syst. Evol. Microbiol.">
        <title>The Global Catalogue of Microorganisms (GCM) 10K type strain sequencing project: providing services to taxonomists for standard genome sequencing and annotation.</title>
        <authorList>
            <consortium name="The Broad Institute Genomics Platform"/>
            <consortium name="The Broad Institute Genome Sequencing Center for Infectious Disease"/>
            <person name="Wu L."/>
            <person name="Ma J."/>
        </authorList>
    </citation>
    <scope>NUCLEOTIDE SEQUENCE [LARGE SCALE GENOMIC DNA]</scope>
    <source>
        <strain evidence="10">KCTC 33676</strain>
    </source>
</reference>
<dbReference type="SUPFAM" id="SSF55073">
    <property type="entry name" value="Nucleotide cyclase"/>
    <property type="match status" value="1"/>
</dbReference>
<dbReference type="InterPro" id="IPR001633">
    <property type="entry name" value="EAL_dom"/>
</dbReference>
<dbReference type="InterPro" id="IPR029787">
    <property type="entry name" value="Nucleotide_cyclase"/>
</dbReference>
<dbReference type="InterPro" id="IPR050706">
    <property type="entry name" value="Cyclic-di-GMP_PDE-like"/>
</dbReference>
<evidence type="ECO:0000259" key="7">
    <source>
        <dbReference type="PROSITE" id="PS50883"/>
    </source>
</evidence>
<evidence type="ECO:0000256" key="4">
    <source>
        <dbReference type="ARBA" id="ARBA00022989"/>
    </source>
</evidence>
<feature type="transmembrane region" description="Helical" evidence="6">
    <location>
        <begin position="72"/>
        <end position="94"/>
    </location>
</feature>
<accession>A0ABW5RF37</accession>
<proteinExistence type="predicted"/>
<evidence type="ECO:0000256" key="2">
    <source>
        <dbReference type="ARBA" id="ARBA00022475"/>
    </source>
</evidence>
<dbReference type="SUPFAM" id="SSF141868">
    <property type="entry name" value="EAL domain-like"/>
    <property type="match status" value="1"/>
</dbReference>
<gene>
    <name evidence="9" type="ORF">ACFSUC_18625</name>
</gene>
<dbReference type="Gene3D" id="3.30.70.270">
    <property type="match status" value="1"/>
</dbReference>
<dbReference type="SMART" id="SM00052">
    <property type="entry name" value="EAL"/>
    <property type="match status" value="1"/>
</dbReference>
<dbReference type="InterPro" id="IPR000160">
    <property type="entry name" value="GGDEF_dom"/>
</dbReference>
<sequence length="634" mass="72802">MGDQPWIAVIQNMTLILSLVWLISRFDQRFVSRKMKRRNTAIGACFGLVGLIGMLLPVTISDGVILDGKAAIVVLSALFTGWRGMLVTAAILLAGRYALGGTGMEAGLLQVAGATVIGTAFRYIENRLFPNVFQKRRFAAFHSLLIGLCISSLVLMTVFVLPPHIQTSILRQYSLYILFIYPVLIYISRWMIQEELDRIALQQHLHRLAYTDSETHLPNRAGFQSLVDLALAEAEQHDKWAIVKVQVEPYQNWIHMLQPGEGERLMLSITDCLREDLPEQGRLARTGELEFSLLIPCFSKQEVYQHARRLEERFEQGITLGPYRFYLAHRIGIALYPEHGRRTQELCAHAEIAVSKYKESHSNRIVFFHEDIQAELRRRLEIEQWIRDAMKQQRFYLMYQPQVDLNTQLLVGFEALIRWDGYQDDFFTVSELIEVSEETGLIVGMGEWILRRSCELHHHLYEQTGHRYVISVNLSAIQLKHPEFMNMIETVIQEVGIEPSCLNVEITENILIHSVEEVRKILRRLHRLGICISLDDFGKGYSSLMYLKELPIQFIKLDKSFIQKLPSAATEACIVEAVLRLAHQLGLKVVAEGLEKAEQYQYLRQLGCDIGQGYYFSAPLDHAQLLAYIQQERT</sequence>
<dbReference type="Pfam" id="PF07694">
    <property type="entry name" value="5TM-5TMR_LYT"/>
    <property type="match status" value="1"/>
</dbReference>
<dbReference type="PROSITE" id="PS50887">
    <property type="entry name" value="GGDEF"/>
    <property type="match status" value="1"/>
</dbReference>
<protein>
    <submittedName>
        <fullName evidence="9">Bifunctional diguanylate cyclase/phosphodiesterase</fullName>
    </submittedName>
</protein>
<dbReference type="SMART" id="SM00267">
    <property type="entry name" value="GGDEF"/>
    <property type="match status" value="1"/>
</dbReference>
<dbReference type="EMBL" id="JBHUMM010000045">
    <property type="protein sequence ID" value="MFD2673568.1"/>
    <property type="molecule type" value="Genomic_DNA"/>
</dbReference>
<evidence type="ECO:0000256" key="3">
    <source>
        <dbReference type="ARBA" id="ARBA00022692"/>
    </source>
</evidence>
<dbReference type="Pfam" id="PF00563">
    <property type="entry name" value="EAL"/>
    <property type="match status" value="1"/>
</dbReference>
<feature type="domain" description="GGDEF" evidence="8">
    <location>
        <begin position="238"/>
        <end position="370"/>
    </location>
</feature>
<evidence type="ECO:0000256" key="1">
    <source>
        <dbReference type="ARBA" id="ARBA00004651"/>
    </source>
</evidence>
<keyword evidence="10" id="KW-1185">Reference proteome</keyword>
<comment type="subcellular location">
    <subcellularLocation>
        <location evidence="1">Cell membrane</location>
        <topology evidence="1">Multi-pass membrane protein</topology>
    </subcellularLocation>
</comment>
<dbReference type="InterPro" id="IPR035919">
    <property type="entry name" value="EAL_sf"/>
</dbReference>
<feature type="transmembrane region" description="Helical" evidence="6">
    <location>
        <begin position="139"/>
        <end position="161"/>
    </location>
</feature>
<dbReference type="PROSITE" id="PS50883">
    <property type="entry name" value="EAL"/>
    <property type="match status" value="1"/>
</dbReference>
<dbReference type="Proteomes" id="UP001597497">
    <property type="component" value="Unassembled WGS sequence"/>
</dbReference>
<keyword evidence="5 6" id="KW-0472">Membrane</keyword>
<feature type="domain" description="EAL" evidence="7">
    <location>
        <begin position="379"/>
        <end position="633"/>
    </location>
</feature>
<evidence type="ECO:0000313" key="10">
    <source>
        <dbReference type="Proteomes" id="UP001597497"/>
    </source>
</evidence>
<dbReference type="InterPro" id="IPR043128">
    <property type="entry name" value="Rev_trsase/Diguanyl_cyclase"/>
</dbReference>
<comment type="caution">
    <text evidence="9">The sequence shown here is derived from an EMBL/GenBank/DDBJ whole genome shotgun (WGS) entry which is preliminary data.</text>
</comment>
<feature type="transmembrane region" description="Helical" evidence="6">
    <location>
        <begin position="6"/>
        <end position="24"/>
    </location>
</feature>
<dbReference type="Gene3D" id="3.20.20.450">
    <property type="entry name" value="EAL domain"/>
    <property type="match status" value="1"/>
</dbReference>
<keyword evidence="3 6" id="KW-0812">Transmembrane</keyword>
<dbReference type="PANTHER" id="PTHR33121">
    <property type="entry name" value="CYCLIC DI-GMP PHOSPHODIESTERASE PDEF"/>
    <property type="match status" value="1"/>
</dbReference>
<organism evidence="9 10">
    <name type="scientific">Marinicrinis sediminis</name>
    <dbReference type="NCBI Taxonomy" id="1652465"/>
    <lineage>
        <taxon>Bacteria</taxon>
        <taxon>Bacillati</taxon>
        <taxon>Bacillota</taxon>
        <taxon>Bacilli</taxon>
        <taxon>Bacillales</taxon>
        <taxon>Paenibacillaceae</taxon>
    </lineage>
</organism>
<dbReference type="RefSeq" id="WP_379931155.1">
    <property type="nucleotide sequence ID" value="NZ_JBHUMM010000045.1"/>
</dbReference>
<evidence type="ECO:0000259" key="8">
    <source>
        <dbReference type="PROSITE" id="PS50887"/>
    </source>
</evidence>
<name>A0ABW5RF37_9BACL</name>
<keyword evidence="2" id="KW-1003">Cell membrane</keyword>
<feature type="transmembrane region" description="Helical" evidence="6">
    <location>
        <begin position="173"/>
        <end position="192"/>
    </location>
</feature>
<dbReference type="InterPro" id="IPR011620">
    <property type="entry name" value="Sig_transdc_His_kinase_LytS_TM"/>
</dbReference>
<dbReference type="PANTHER" id="PTHR33121:SF70">
    <property type="entry name" value="SIGNALING PROTEIN YKOW"/>
    <property type="match status" value="1"/>
</dbReference>
<keyword evidence="4 6" id="KW-1133">Transmembrane helix</keyword>
<evidence type="ECO:0000313" key="9">
    <source>
        <dbReference type="EMBL" id="MFD2673568.1"/>
    </source>
</evidence>
<evidence type="ECO:0000256" key="5">
    <source>
        <dbReference type="ARBA" id="ARBA00023136"/>
    </source>
</evidence>
<dbReference type="CDD" id="cd01948">
    <property type="entry name" value="EAL"/>
    <property type="match status" value="1"/>
</dbReference>
<feature type="transmembrane region" description="Helical" evidence="6">
    <location>
        <begin position="40"/>
        <end position="60"/>
    </location>
</feature>
<feature type="transmembrane region" description="Helical" evidence="6">
    <location>
        <begin position="106"/>
        <end position="124"/>
    </location>
</feature>
<evidence type="ECO:0000256" key="6">
    <source>
        <dbReference type="SAM" id="Phobius"/>
    </source>
</evidence>
<dbReference type="Pfam" id="PF00990">
    <property type="entry name" value="GGDEF"/>
    <property type="match status" value="1"/>
</dbReference>